<dbReference type="EMBL" id="WQMT02000004">
    <property type="protein sequence ID" value="KAG9223577.1"/>
    <property type="molecule type" value="Genomic_DNA"/>
</dbReference>
<protein>
    <submittedName>
        <fullName evidence="1">Uncharacterized protein</fullName>
    </submittedName>
</protein>
<accession>A0ACB7IZB8</accession>
<gene>
    <name evidence="1" type="ORF">CCMSSC00406_0009687</name>
</gene>
<comment type="caution">
    <text evidence="1">The sequence shown here is derived from an EMBL/GenBank/DDBJ whole genome shotgun (WGS) entry which is preliminary data.</text>
</comment>
<dbReference type="Proteomes" id="UP000824881">
    <property type="component" value="Unassembled WGS sequence"/>
</dbReference>
<organism evidence="1 2">
    <name type="scientific">Pleurotus cornucopiae</name>
    <name type="common">Cornucopia mushroom</name>
    <dbReference type="NCBI Taxonomy" id="5321"/>
    <lineage>
        <taxon>Eukaryota</taxon>
        <taxon>Fungi</taxon>
        <taxon>Dikarya</taxon>
        <taxon>Basidiomycota</taxon>
        <taxon>Agaricomycotina</taxon>
        <taxon>Agaricomycetes</taxon>
        <taxon>Agaricomycetidae</taxon>
        <taxon>Agaricales</taxon>
        <taxon>Pleurotineae</taxon>
        <taxon>Pleurotaceae</taxon>
        <taxon>Pleurotus</taxon>
    </lineage>
</organism>
<name>A0ACB7IZB8_PLECO</name>
<evidence type="ECO:0000313" key="1">
    <source>
        <dbReference type="EMBL" id="KAG9223577.1"/>
    </source>
</evidence>
<reference evidence="1 2" key="1">
    <citation type="journal article" date="2021" name="Appl. Environ. Microbiol.">
        <title>Genetic linkage and physical mapping for an oyster mushroom Pleurotus cornucopiae and QTL analysis for the trait cap color.</title>
        <authorList>
            <person name="Zhang Y."/>
            <person name="Gao W."/>
            <person name="Sonnenberg A."/>
            <person name="Chen Q."/>
            <person name="Zhang J."/>
            <person name="Huang C."/>
        </authorList>
    </citation>
    <scope>NUCLEOTIDE SEQUENCE [LARGE SCALE GENOMIC DNA]</scope>
    <source>
        <strain evidence="1">CCMSSC00406</strain>
    </source>
</reference>
<evidence type="ECO:0000313" key="2">
    <source>
        <dbReference type="Proteomes" id="UP000824881"/>
    </source>
</evidence>
<proteinExistence type="predicted"/>
<sequence>MPSKFKTNIRALAFSTRRRSKKLALPSETWFHILSFLTDSEIVPLYRVNRLFYNVAMYSQYRLLSFCDGKGFVLGNACLRDVQLKKRIKSVCISSSYLCVDEELGISPPLVQASPAKPPMRHRIASLFSRRNTPKVPERKYKCHTPPEMILEHILNVLDGAGNLGEFRIIHDYGLRWDFSSLILHPVSAALSNRQSLRKLYVEGYRLDKVLPLVYFHGLTSVVIAISFSSELQHSMEVVPSFVKHVAPSVEILHFSVLDRGHSPSISLPMTEILCDNALMMPNLRELTTPLMVSPDPTLIFHTMNAKYGSLTKLDLYLHAEDFLPNVCLSSLVLPRLRTLYLSFAPDAPILDLWDGQCGSAELDEFSIKGSYLRLEEVDSMCRFFEKTTLVSLSVKVFTLDGPVLRVLANHLPALRNLDLFADHLLWLDVSLTGQSMARTIARFAVDVQGCGLQGWGLETLFVSLNIGRVIWSRDPKLSPPHQVAFMLARCIPSIRKTACDYHPTEVPAGVFF</sequence>
<keyword evidence="2" id="KW-1185">Reference proteome</keyword>